<evidence type="ECO:0000313" key="2">
    <source>
        <dbReference type="EMBL" id="CBH99641.1"/>
    </source>
</evidence>
<feature type="region of interest" description="Disordered" evidence="1">
    <location>
        <begin position="1"/>
        <end position="20"/>
    </location>
</feature>
<evidence type="ECO:0000256" key="1">
    <source>
        <dbReference type="SAM" id="MobiDB-lite"/>
    </source>
</evidence>
<accession>E6PXI2</accession>
<feature type="compositionally biased region" description="Basic residues" evidence="1">
    <location>
        <begin position="1"/>
        <end position="15"/>
    </location>
</feature>
<organism evidence="2">
    <name type="scientific">mine drainage metagenome</name>
    <dbReference type="NCBI Taxonomy" id="410659"/>
    <lineage>
        <taxon>unclassified sequences</taxon>
        <taxon>metagenomes</taxon>
        <taxon>ecological metagenomes</taxon>
    </lineage>
</organism>
<sequence>MTGAKKTRKPGRPKLPKGNAKARYLRVRLTASELRAIETAARASGQTVSEWVRGKINATS</sequence>
<comment type="caution">
    <text evidence="2">The sequence shown here is derived from an EMBL/GenBank/DDBJ whole genome shotgun (WGS) entry which is preliminary data.</text>
</comment>
<dbReference type="AlphaFoldDB" id="E6PXI2"/>
<dbReference type="Pfam" id="PF21983">
    <property type="entry name" value="NikA-like"/>
    <property type="match status" value="1"/>
</dbReference>
<protein>
    <submittedName>
        <fullName evidence="2">Uncharacterized protein</fullName>
    </submittedName>
</protein>
<gene>
    <name evidence="2" type="ORF">CARN3_0582</name>
</gene>
<name>E6PXI2_9ZZZZ</name>
<dbReference type="InterPro" id="IPR053842">
    <property type="entry name" value="NikA-like"/>
</dbReference>
<reference evidence="2" key="1">
    <citation type="submission" date="2009-10" db="EMBL/GenBank/DDBJ databases">
        <title>Diversity of trophic interactions inside an arsenic-rich microbial ecosystem.</title>
        <authorList>
            <person name="Bertin P.N."/>
            <person name="Heinrich-Salmeron A."/>
            <person name="Pelletier E."/>
            <person name="Goulhen-Chollet F."/>
            <person name="Arsene-Ploetze F."/>
            <person name="Gallien S."/>
            <person name="Calteau A."/>
            <person name="Vallenet D."/>
            <person name="Casiot C."/>
            <person name="Chane-Woon-Ming B."/>
            <person name="Giloteaux L."/>
            <person name="Barakat M."/>
            <person name="Bonnefoy V."/>
            <person name="Bruneel O."/>
            <person name="Chandler M."/>
            <person name="Cleiss J."/>
            <person name="Duran R."/>
            <person name="Elbaz-Poulichet F."/>
            <person name="Fonknechten N."/>
            <person name="Lauga B."/>
            <person name="Mornico D."/>
            <person name="Ortet P."/>
            <person name="Schaeffer C."/>
            <person name="Siguier P."/>
            <person name="Alexander Thil Smith A."/>
            <person name="Van Dorsselaer A."/>
            <person name="Weissenbach J."/>
            <person name="Medigue C."/>
            <person name="Le Paslier D."/>
        </authorList>
    </citation>
    <scope>NUCLEOTIDE SEQUENCE</scope>
</reference>
<proteinExistence type="predicted"/>
<dbReference type="EMBL" id="CABN01000039">
    <property type="protein sequence ID" value="CBH99641.1"/>
    <property type="molecule type" value="Genomic_DNA"/>
</dbReference>